<reference evidence="1" key="1">
    <citation type="submission" date="2022-02" db="EMBL/GenBank/DDBJ databases">
        <title>Plant Genome Project.</title>
        <authorList>
            <person name="Zhang R.-G."/>
        </authorList>
    </citation>
    <scope>NUCLEOTIDE SEQUENCE</scope>
    <source>
        <strain evidence="1">AT1</strain>
    </source>
</reference>
<sequence length="106" mass="12783">MQREREREVKFLERGLGNHKEVVDMEGGSSSFNSAQQRSKLEMLQKEHEEKMRRIQELKKQMAEAKIHLEEKKNEVPEGKREAFRMLTEKYNNLRDEYNNKCNNKE</sequence>
<organism evidence="1 2">
    <name type="scientific">Rhododendron molle</name>
    <name type="common">Chinese azalea</name>
    <name type="synonym">Azalea mollis</name>
    <dbReference type="NCBI Taxonomy" id="49168"/>
    <lineage>
        <taxon>Eukaryota</taxon>
        <taxon>Viridiplantae</taxon>
        <taxon>Streptophyta</taxon>
        <taxon>Embryophyta</taxon>
        <taxon>Tracheophyta</taxon>
        <taxon>Spermatophyta</taxon>
        <taxon>Magnoliopsida</taxon>
        <taxon>eudicotyledons</taxon>
        <taxon>Gunneridae</taxon>
        <taxon>Pentapetalae</taxon>
        <taxon>asterids</taxon>
        <taxon>Ericales</taxon>
        <taxon>Ericaceae</taxon>
        <taxon>Ericoideae</taxon>
        <taxon>Rhodoreae</taxon>
        <taxon>Rhododendron</taxon>
    </lineage>
</organism>
<dbReference type="EMBL" id="CM046400">
    <property type="protein sequence ID" value="KAI8526134.1"/>
    <property type="molecule type" value="Genomic_DNA"/>
</dbReference>
<dbReference type="Proteomes" id="UP001062846">
    <property type="component" value="Chromosome 13"/>
</dbReference>
<accession>A0ACC0LCS4</accession>
<proteinExistence type="predicted"/>
<evidence type="ECO:0000313" key="1">
    <source>
        <dbReference type="EMBL" id="KAI8526134.1"/>
    </source>
</evidence>
<comment type="caution">
    <text evidence="1">The sequence shown here is derived from an EMBL/GenBank/DDBJ whole genome shotgun (WGS) entry which is preliminary data.</text>
</comment>
<keyword evidence="2" id="KW-1185">Reference proteome</keyword>
<evidence type="ECO:0000313" key="2">
    <source>
        <dbReference type="Proteomes" id="UP001062846"/>
    </source>
</evidence>
<name>A0ACC0LCS4_RHOML</name>
<protein>
    <submittedName>
        <fullName evidence="1">Uncharacterized protein</fullName>
    </submittedName>
</protein>
<gene>
    <name evidence="1" type="ORF">RHMOL_Rhmol13G0285200</name>
</gene>